<evidence type="ECO:0000259" key="2">
    <source>
        <dbReference type="Pfam" id="PF21074"/>
    </source>
</evidence>
<evidence type="ECO:0000259" key="3">
    <source>
        <dbReference type="Pfam" id="PF21075"/>
    </source>
</evidence>
<accession>A0A1G9JX29</accession>
<dbReference type="InterPro" id="IPR024727">
    <property type="entry name" value="NAD_Glu_DH_N_ACT1"/>
</dbReference>
<dbReference type="SUPFAM" id="SSF53223">
    <property type="entry name" value="Aminoacid dehydrogenase-like, N-terminal domain"/>
    <property type="match status" value="1"/>
</dbReference>
<feature type="domain" description="NAD-glutamate dehydrogenase ACT2" evidence="4">
    <location>
        <begin position="393"/>
        <end position="482"/>
    </location>
</feature>
<dbReference type="RefSeq" id="WP_093250553.1">
    <property type="nucleotide sequence ID" value="NZ_FNGP01000002.1"/>
</dbReference>
<keyword evidence="7" id="KW-1185">Reference proteome</keyword>
<dbReference type="Pfam" id="PF21076">
    <property type="entry name" value="GDH_ACT2"/>
    <property type="match status" value="1"/>
</dbReference>
<gene>
    <name evidence="6" type="ORF">SAMN04488242_1516</name>
</gene>
<protein>
    <submittedName>
        <fullName evidence="6">Glutamate dehydrogenase</fullName>
    </submittedName>
</protein>
<dbReference type="InterPro" id="IPR049058">
    <property type="entry name" value="NAD_Glu_DH_HM2"/>
</dbReference>
<sequence>MSVLEEHRHALLAETADGLGPSAAVSAEFLALYYRDVLTDDLVERQPEDLRGVVLSHWSLARRRQRGEVLVRSFTPTVEAHGWSTGGTVVQVVCDDRPFIVDSLMAELGQQGLEIRLLVHPQPRVARDEDGTLVGPDPDGIPESWVHVEVERLTDPEAIARLVARIERVLADVAAAVTDWKSMTDRAAAIAAALREGPDAVPAGEREEAADLLEWLVDDHFLFLGYRQYSFTDAPTGGLLEQMPGTGLGLLRKEGGTPSRRLTGVIAEKAREPRVLIVSKANTRSTVHRASYMDYVGIKTFGPDGVVNGEHRFLGLFTSLAMHAPLSDIPVVRTKLARVLEISGYPADTHSGRDVRSVLESYPRDEVFQADADFLADVARNIVAVRFRGQTQLFARADDYGRFLSCTVLMPRERYNTAVRVRVQEILMRALQGSGVEYSTRVSDAMPAMVYYVVRRDAALANAPVNLDELEEWLRDAVRTWEGEWAQAMEAEFGDVEGSRLVERWGPGLDEAYKATHRPRAAAVDIRFLQAVPLGGIMASLYQEQGAPDGERRLRLYCGRELALTEVLPVLLDFGLRVSDERPYTVRAADGPTGYILDFGVSAESEDYWDRCGGTDGRFVDALHAVWQGRAESDRLNQLVGTVGLSWQQVVVLRMLTAYLRQTTHYSKTTLMDALTHNAAIADDVVAVFEARFRPDVDGGREELTQRAADLVDAGLEAVPSLDHDRVIRALVHVIRAGVRTSFYQPGPDGDTVPPETIAFKLEPGKVPHLAPPRPRFEVWVYGTQLEGVHFRFGRVARGGLRWSDRPDDFRTEVLGLVKAQMVKNAVIVPTGAKGCFFPKRLPDPQRDRRAWLARGEDAYRRFVAALLSVTDNLVGGEVVPPRDVVRHDADDTYLVVAADKGTASFSDVANEVSLAHGYWLGDAFASGGATGYDHKEMGITARGAWESVRRHFLELGVDPDHEDITVVGIGDMSGDVFGNGMLQSKHIRLVAAFDHRHVFVDPNPDAATSYEERRRLFHLPTSSWADYSAELISPGGGVFPRDAKAVAVTAEMRAVLPLGEADEVTPAELVRAVLRADVDLLWNGGIGTYVKASTEQDAEIGDRANNGVRINGDELRCRVFAEGGNLGASQRGRVEAAQHGVHINTDAIDNSAGVDSSDHEVNIKILLDKVVAEGRLTGRQRNDLLASMTDEVARRVLRTNYEQNILLANARHLGPAMVRAHGRLMDWLEKRGALERSLESLPTHAQLGQRAKDGHGLTSPEFAVLIAYAKLAMKEALLASDVPDDPWFERELVEYFPAPLHEFADAIARHPLRREIIATRIANSLVNRGGISFAHRAMEETGASMADVARAYVVAREVFDQKSYVRAVEELDGRVDAALQSELFIEFRQLLERAVWHLLRREPPLGAIADELDRYREPVARLLADPSAQFSDEGRRRFLEHVEERERQGAPRELAEQSGTLADSSSRLAIVELAAGFDADVVEVARAHHQLSEVIRMDELLGLLDAVPNESRWDAVAKSSVRHDLYELAIALTADALAAGGDESSSEKVDRWAQRHDGTLGEIRALVDELRSEPSVGLSHSWVLLQELERLREDT</sequence>
<dbReference type="Gene3D" id="3.40.50.720">
    <property type="entry name" value="NAD(P)-binding Rossmann-like Domain"/>
    <property type="match status" value="1"/>
</dbReference>
<dbReference type="OrthoDB" id="9758052at2"/>
<dbReference type="Proteomes" id="UP000199475">
    <property type="component" value="Unassembled WGS sequence"/>
</dbReference>
<dbReference type="Pfam" id="PF21074">
    <property type="entry name" value="GDH_C"/>
    <property type="match status" value="1"/>
</dbReference>
<dbReference type="Pfam" id="PF05088">
    <property type="entry name" value="Bac_GDH_CD"/>
    <property type="match status" value="1"/>
</dbReference>
<dbReference type="GO" id="GO:0004069">
    <property type="term" value="F:L-aspartate:2-oxoglutarate aminotransferase activity"/>
    <property type="evidence" value="ECO:0007669"/>
    <property type="project" value="InterPro"/>
</dbReference>
<feature type="domain" description="NAD-glutamate dehydrogenase ACT3" evidence="5">
    <location>
        <begin position="539"/>
        <end position="609"/>
    </location>
</feature>
<dbReference type="Pfam" id="PF21075">
    <property type="entry name" value="GDH_ACT1"/>
    <property type="match status" value="1"/>
</dbReference>
<evidence type="ECO:0000259" key="4">
    <source>
        <dbReference type="Pfam" id="PF21076"/>
    </source>
</evidence>
<dbReference type="STRING" id="686624.SAMN04488242_1516"/>
<evidence type="ECO:0000313" key="7">
    <source>
        <dbReference type="Proteomes" id="UP000199475"/>
    </source>
</evidence>
<reference evidence="6 7" key="1">
    <citation type="submission" date="2016-10" db="EMBL/GenBank/DDBJ databases">
        <authorList>
            <person name="de Groot N.N."/>
        </authorList>
    </citation>
    <scope>NUCLEOTIDE SEQUENCE [LARGE SCALE GENOMIC DNA]</scope>
    <source>
        <strain evidence="6 7">CGMCC 1.9159</strain>
    </source>
</reference>
<feature type="domain" description="NAD-glutamate dehydrogenase N-terminal ACT1" evidence="3">
    <location>
        <begin position="29"/>
        <end position="165"/>
    </location>
</feature>
<dbReference type="InterPro" id="IPR049059">
    <property type="entry name" value="NAD_Glu_DH_HM1"/>
</dbReference>
<dbReference type="Pfam" id="PF21078">
    <property type="entry name" value="GDH_HM3"/>
    <property type="match status" value="1"/>
</dbReference>
<dbReference type="GO" id="GO:0004352">
    <property type="term" value="F:glutamate dehydrogenase (NAD+) activity"/>
    <property type="evidence" value="ECO:0007669"/>
    <property type="project" value="InterPro"/>
</dbReference>
<dbReference type="Pfam" id="PF21079">
    <property type="entry name" value="GDH_HM2"/>
    <property type="match status" value="1"/>
</dbReference>
<dbReference type="InterPro" id="IPR049064">
    <property type="entry name" value="NAD_Glu_DH_ACT3"/>
</dbReference>
<dbReference type="InterPro" id="IPR046346">
    <property type="entry name" value="Aminoacid_DH-like_N_sf"/>
</dbReference>
<evidence type="ECO:0000259" key="5">
    <source>
        <dbReference type="Pfam" id="PF21077"/>
    </source>
</evidence>
<dbReference type="PANTHER" id="PTHR43403">
    <property type="entry name" value="NAD-SPECIFIC GLUTAMATE DEHYDROGENASE"/>
    <property type="match status" value="1"/>
</dbReference>
<feature type="domain" description="NAD-specific glutamate dehydrogenase C-terminal" evidence="2">
    <location>
        <begin position="1255"/>
        <end position="1590"/>
    </location>
</feature>
<dbReference type="GO" id="GO:0006538">
    <property type="term" value="P:L-glutamate catabolic process"/>
    <property type="evidence" value="ECO:0007669"/>
    <property type="project" value="InterPro"/>
</dbReference>
<dbReference type="Pfam" id="PF21073">
    <property type="entry name" value="GDH_HM1"/>
    <property type="match status" value="1"/>
</dbReference>
<dbReference type="Pfam" id="PF21077">
    <property type="entry name" value="GDH_ACT3"/>
    <property type="match status" value="1"/>
</dbReference>
<evidence type="ECO:0000259" key="1">
    <source>
        <dbReference type="Pfam" id="PF05088"/>
    </source>
</evidence>
<dbReference type="PANTHER" id="PTHR43403:SF1">
    <property type="entry name" value="NAD-SPECIFIC GLUTAMATE DEHYDROGENASE"/>
    <property type="match status" value="1"/>
</dbReference>
<dbReference type="InterPro" id="IPR007780">
    <property type="entry name" value="NAD_Glu_DH_bac"/>
</dbReference>
<evidence type="ECO:0000313" key="6">
    <source>
        <dbReference type="EMBL" id="SDL42041.1"/>
    </source>
</evidence>
<proteinExistence type="predicted"/>
<feature type="domain" description="NAD-glutamate dehydrogenase catalytic" evidence="1">
    <location>
        <begin position="713"/>
        <end position="1209"/>
    </location>
</feature>
<dbReference type="InterPro" id="IPR049056">
    <property type="entry name" value="NAD_Glu_DH_HM3"/>
</dbReference>
<organism evidence="6 7">
    <name type="scientific">Tessaracoccus oleiagri</name>
    <dbReference type="NCBI Taxonomy" id="686624"/>
    <lineage>
        <taxon>Bacteria</taxon>
        <taxon>Bacillati</taxon>
        <taxon>Actinomycetota</taxon>
        <taxon>Actinomycetes</taxon>
        <taxon>Propionibacteriales</taxon>
        <taxon>Propionibacteriaceae</taxon>
        <taxon>Tessaracoccus</taxon>
    </lineage>
</organism>
<dbReference type="SUPFAM" id="SSF51735">
    <property type="entry name" value="NAD(P)-binding Rossmann-fold domains"/>
    <property type="match status" value="1"/>
</dbReference>
<dbReference type="EMBL" id="FNGP01000002">
    <property type="protein sequence ID" value="SDL42041.1"/>
    <property type="molecule type" value="Genomic_DNA"/>
</dbReference>
<name>A0A1G9JX29_9ACTN</name>
<dbReference type="PIRSF" id="PIRSF036761">
    <property type="entry name" value="GDH_Mll4104"/>
    <property type="match status" value="1"/>
</dbReference>
<dbReference type="InterPro" id="IPR048381">
    <property type="entry name" value="GDH_C"/>
</dbReference>
<dbReference type="InterPro" id="IPR028971">
    <property type="entry name" value="NAD-GDH_cat"/>
</dbReference>
<dbReference type="InterPro" id="IPR049062">
    <property type="entry name" value="NAD_Glu_DH_ACT2"/>
</dbReference>
<dbReference type="InterPro" id="IPR036291">
    <property type="entry name" value="NAD(P)-bd_dom_sf"/>
</dbReference>